<dbReference type="Pfam" id="PF00084">
    <property type="entry name" value="Sushi"/>
    <property type="match status" value="3"/>
</dbReference>
<evidence type="ECO:0000256" key="4">
    <source>
        <dbReference type="PROSITE-ProRule" id="PRU00302"/>
    </source>
</evidence>
<protein>
    <recommendedName>
        <fullName evidence="5">Sushi domain-containing protein</fullName>
    </recommendedName>
</protein>
<keyword evidence="4" id="KW-0768">Sushi</keyword>
<sequence>MDGTNILHCNDGFWNASIPSCKATCTDPGLIDRGKRNGTDFSHGQVVTYECSTKNYSLVGNPRLTCNNGVWDSALPVCKKSCNPLPPLSNGKIHNNGVSHETVVSFSCNSGFKPLGSLQIKCLDGIWNESSPSCIGVCAKPGKLGNGTVVGSNYSYGSVIKFKCNKGYKLRGSAKLKCKKGVWEGQFPECEGKFMLCVRVGAVFWGFWNNNRKADNYWKASITRITATHFDFALLNNNKQTRRYRRTDQKLIIDKVPFIGNLLPNSSVIANQFVHPGWYRTGKVIGTSGGSLVHVQFDDSEIKWVPLGRVRLLSYPGFCSDVE</sequence>
<organism evidence="6 7">
    <name type="scientific">Pocillopora meandrina</name>
    <dbReference type="NCBI Taxonomy" id="46732"/>
    <lineage>
        <taxon>Eukaryota</taxon>
        <taxon>Metazoa</taxon>
        <taxon>Cnidaria</taxon>
        <taxon>Anthozoa</taxon>
        <taxon>Hexacorallia</taxon>
        <taxon>Scleractinia</taxon>
        <taxon>Astrocoeniina</taxon>
        <taxon>Pocilloporidae</taxon>
        <taxon>Pocillopora</taxon>
    </lineage>
</organism>
<evidence type="ECO:0000313" key="7">
    <source>
        <dbReference type="Proteomes" id="UP001159428"/>
    </source>
</evidence>
<keyword evidence="2" id="KW-0677">Repeat</keyword>
<keyword evidence="7" id="KW-1185">Reference proteome</keyword>
<comment type="caution">
    <text evidence="4">Lacks conserved residue(s) required for the propagation of feature annotation.</text>
</comment>
<dbReference type="EMBL" id="CALNXJ010000004">
    <property type="protein sequence ID" value="CAH3037426.1"/>
    <property type="molecule type" value="Genomic_DNA"/>
</dbReference>
<comment type="caution">
    <text evidence="6">The sequence shown here is derived from an EMBL/GenBank/DDBJ whole genome shotgun (WGS) entry which is preliminary data.</text>
</comment>
<reference evidence="6 7" key="1">
    <citation type="submission" date="2022-05" db="EMBL/GenBank/DDBJ databases">
        <authorList>
            <consortium name="Genoscope - CEA"/>
            <person name="William W."/>
        </authorList>
    </citation>
    <scope>NUCLEOTIDE SEQUENCE [LARGE SCALE GENOMIC DNA]</scope>
</reference>
<evidence type="ECO:0000313" key="6">
    <source>
        <dbReference type="EMBL" id="CAH3037426.1"/>
    </source>
</evidence>
<dbReference type="InterPro" id="IPR000436">
    <property type="entry name" value="Sushi_SCR_CCP_dom"/>
</dbReference>
<evidence type="ECO:0000256" key="3">
    <source>
        <dbReference type="ARBA" id="ARBA00023157"/>
    </source>
</evidence>
<evidence type="ECO:0000256" key="1">
    <source>
        <dbReference type="ARBA" id="ARBA00022729"/>
    </source>
</evidence>
<keyword evidence="3 4" id="KW-1015">Disulfide bond</keyword>
<name>A0AAU9VW07_9CNID</name>
<dbReference type="SUPFAM" id="SSF57535">
    <property type="entry name" value="Complement control module/SCR domain"/>
    <property type="match status" value="3"/>
</dbReference>
<dbReference type="AlphaFoldDB" id="A0AAU9VW07"/>
<proteinExistence type="predicted"/>
<evidence type="ECO:0000256" key="2">
    <source>
        <dbReference type="ARBA" id="ARBA00022737"/>
    </source>
</evidence>
<keyword evidence="1" id="KW-0732">Signal</keyword>
<dbReference type="Proteomes" id="UP001159428">
    <property type="component" value="Unassembled WGS sequence"/>
</dbReference>
<dbReference type="CDD" id="cd00033">
    <property type="entry name" value="CCP"/>
    <property type="match status" value="3"/>
</dbReference>
<dbReference type="SMART" id="SM00032">
    <property type="entry name" value="CCP"/>
    <property type="match status" value="3"/>
</dbReference>
<dbReference type="Gene3D" id="2.10.70.10">
    <property type="entry name" value="Complement Module, domain 1"/>
    <property type="match status" value="3"/>
</dbReference>
<dbReference type="PANTHER" id="PTHR45656">
    <property type="entry name" value="PROTEIN CBR-CLEC-78"/>
    <property type="match status" value="1"/>
</dbReference>
<dbReference type="PROSITE" id="PS50923">
    <property type="entry name" value="SUSHI"/>
    <property type="match status" value="2"/>
</dbReference>
<feature type="domain" description="Sushi" evidence="5">
    <location>
        <begin position="23"/>
        <end position="80"/>
    </location>
</feature>
<evidence type="ECO:0000259" key="5">
    <source>
        <dbReference type="PROSITE" id="PS50923"/>
    </source>
</evidence>
<dbReference type="CDD" id="cd04508">
    <property type="entry name" value="Tudor_SF"/>
    <property type="match status" value="1"/>
</dbReference>
<dbReference type="InterPro" id="IPR035976">
    <property type="entry name" value="Sushi/SCR/CCP_sf"/>
</dbReference>
<feature type="domain" description="Sushi" evidence="5">
    <location>
        <begin position="136"/>
        <end position="192"/>
    </location>
</feature>
<dbReference type="InterPro" id="IPR051277">
    <property type="entry name" value="SEZ6_CSMD_C4BPB_Regulators"/>
</dbReference>
<dbReference type="PANTHER" id="PTHR45656:SF4">
    <property type="entry name" value="PROTEIN CBR-CLEC-78"/>
    <property type="match status" value="1"/>
</dbReference>
<gene>
    <name evidence="6" type="ORF">PMEA_00022056</name>
</gene>
<feature type="disulfide bond" evidence="4">
    <location>
        <begin position="51"/>
        <end position="78"/>
    </location>
</feature>
<accession>A0AAU9VW07</accession>